<evidence type="ECO:0000313" key="4">
    <source>
        <dbReference type="EMBL" id="KRL28912.1"/>
    </source>
</evidence>
<gene>
    <name evidence="4" type="ORF">FD33_GL001339</name>
</gene>
<dbReference type="InterPro" id="IPR001647">
    <property type="entry name" value="HTH_TetR"/>
</dbReference>
<dbReference type="RefSeq" id="WP_025085172.1">
    <property type="nucleotide sequence ID" value="NZ_AZES01000149.1"/>
</dbReference>
<evidence type="ECO:0000256" key="2">
    <source>
        <dbReference type="PROSITE-ProRule" id="PRU00335"/>
    </source>
</evidence>
<protein>
    <submittedName>
        <fullName evidence="4">TetR family transcriptional regulator</fullName>
    </submittedName>
</protein>
<sequence>MDNQFDIYREAEKTEKLTPKQKLIFQSAIDLFSKQGYANTSTKEISEHAGVSEGSIFRKFKNKEELLMAILTPLTHKILPQDLKQFSHTMYQNDTLNLKYFLTTMINDRISLFKYNHKIMKIFLNEFIYDQKIHDRLIESIPKKSFKQFNQVLDELKQKNLLIDWDNLEIFRFLASNILGYLIQHYIIVNEKEWDEPSEIEHVTEFIVKGLTPTK</sequence>
<dbReference type="GeneID" id="96668907"/>
<dbReference type="Gene3D" id="1.10.357.10">
    <property type="entry name" value="Tetracycline Repressor, domain 2"/>
    <property type="match status" value="1"/>
</dbReference>
<dbReference type="Pfam" id="PF00440">
    <property type="entry name" value="TetR_N"/>
    <property type="match status" value="1"/>
</dbReference>
<dbReference type="AlphaFoldDB" id="A0A0R1P8T1"/>
<keyword evidence="5" id="KW-1185">Reference proteome</keyword>
<reference evidence="4 5" key="1">
    <citation type="journal article" date="2015" name="Genome Announc.">
        <title>Expanding the biotechnology potential of lactobacilli through comparative genomics of 213 strains and associated genera.</title>
        <authorList>
            <person name="Sun Z."/>
            <person name="Harris H.M."/>
            <person name="McCann A."/>
            <person name="Guo C."/>
            <person name="Argimon S."/>
            <person name="Zhang W."/>
            <person name="Yang X."/>
            <person name="Jeffery I.B."/>
            <person name="Cooney J.C."/>
            <person name="Kagawa T.F."/>
            <person name="Liu W."/>
            <person name="Song Y."/>
            <person name="Salvetti E."/>
            <person name="Wrobel A."/>
            <person name="Rasinkangas P."/>
            <person name="Parkhill J."/>
            <person name="Rea M.C."/>
            <person name="O'Sullivan O."/>
            <person name="Ritari J."/>
            <person name="Douillard F.P."/>
            <person name="Paul Ross R."/>
            <person name="Yang R."/>
            <person name="Briner A.E."/>
            <person name="Felis G.E."/>
            <person name="de Vos W.M."/>
            <person name="Barrangou R."/>
            <person name="Klaenhammer T.R."/>
            <person name="Caufield P.W."/>
            <person name="Cui Y."/>
            <person name="Zhang H."/>
            <person name="O'Toole P.W."/>
        </authorList>
    </citation>
    <scope>NUCLEOTIDE SEQUENCE [LARGE SCALE GENOMIC DNA]</scope>
    <source>
        <strain evidence="4 5">DSM 13238</strain>
    </source>
</reference>
<dbReference type="Proteomes" id="UP000051908">
    <property type="component" value="Unassembled WGS sequence"/>
</dbReference>
<feature type="DNA-binding region" description="H-T-H motif" evidence="2">
    <location>
        <begin position="41"/>
        <end position="60"/>
    </location>
</feature>
<evidence type="ECO:0000259" key="3">
    <source>
        <dbReference type="PROSITE" id="PS50977"/>
    </source>
</evidence>
<feature type="domain" description="HTH tetR-type" evidence="3">
    <location>
        <begin position="18"/>
        <end position="78"/>
    </location>
</feature>
<accession>A0A0R1P8T1</accession>
<dbReference type="EMBL" id="AZES01000149">
    <property type="protein sequence ID" value="KRL28912.1"/>
    <property type="molecule type" value="Genomic_DNA"/>
</dbReference>
<evidence type="ECO:0000256" key="1">
    <source>
        <dbReference type="ARBA" id="ARBA00023125"/>
    </source>
</evidence>
<dbReference type="PRINTS" id="PR00455">
    <property type="entry name" value="HTHTETR"/>
</dbReference>
<dbReference type="GO" id="GO:0003677">
    <property type="term" value="F:DNA binding"/>
    <property type="evidence" value="ECO:0007669"/>
    <property type="project" value="UniProtKB-UniRule"/>
</dbReference>
<dbReference type="InterPro" id="IPR009057">
    <property type="entry name" value="Homeodomain-like_sf"/>
</dbReference>
<dbReference type="InterPro" id="IPR050624">
    <property type="entry name" value="HTH-type_Tx_Regulator"/>
</dbReference>
<dbReference type="PROSITE" id="PS50977">
    <property type="entry name" value="HTH_TETR_2"/>
    <property type="match status" value="1"/>
</dbReference>
<dbReference type="PATRIC" id="fig|1122151.5.peg.1391"/>
<keyword evidence="1 2" id="KW-0238">DNA-binding</keyword>
<organism evidence="4 5">
    <name type="scientific">Companilactobacillus paralimentarius DSM 13238 = JCM 10415</name>
    <dbReference type="NCBI Taxonomy" id="1122151"/>
    <lineage>
        <taxon>Bacteria</taxon>
        <taxon>Bacillati</taxon>
        <taxon>Bacillota</taxon>
        <taxon>Bacilli</taxon>
        <taxon>Lactobacillales</taxon>
        <taxon>Lactobacillaceae</taxon>
        <taxon>Companilactobacillus</taxon>
    </lineage>
</organism>
<name>A0A0R1P8T1_9LACO</name>
<proteinExistence type="predicted"/>
<dbReference type="PANTHER" id="PTHR43479">
    <property type="entry name" value="ACREF/ENVCD OPERON REPRESSOR-RELATED"/>
    <property type="match status" value="1"/>
</dbReference>
<comment type="caution">
    <text evidence="4">The sequence shown here is derived from an EMBL/GenBank/DDBJ whole genome shotgun (WGS) entry which is preliminary data.</text>
</comment>
<dbReference type="PANTHER" id="PTHR43479:SF11">
    <property type="entry name" value="ACREF_ENVCD OPERON REPRESSOR-RELATED"/>
    <property type="match status" value="1"/>
</dbReference>
<evidence type="ECO:0000313" key="5">
    <source>
        <dbReference type="Proteomes" id="UP000051908"/>
    </source>
</evidence>
<dbReference type="SUPFAM" id="SSF46689">
    <property type="entry name" value="Homeodomain-like"/>
    <property type="match status" value="1"/>
</dbReference>